<evidence type="ECO:0000256" key="6">
    <source>
        <dbReference type="SAM" id="SignalP"/>
    </source>
</evidence>
<evidence type="ECO:0000259" key="7">
    <source>
        <dbReference type="Pfam" id="PF07980"/>
    </source>
</evidence>
<comment type="similarity">
    <text evidence="2">Belongs to the SusD family.</text>
</comment>
<keyword evidence="5" id="KW-0998">Cell outer membrane</keyword>
<dbReference type="RefSeq" id="WP_123395789.1">
    <property type="nucleotide sequence ID" value="NZ_CP039393.1"/>
</dbReference>
<evidence type="ECO:0000256" key="3">
    <source>
        <dbReference type="ARBA" id="ARBA00022729"/>
    </source>
</evidence>
<evidence type="ECO:0000256" key="5">
    <source>
        <dbReference type="ARBA" id="ARBA00023237"/>
    </source>
</evidence>
<evidence type="ECO:0000313" key="10">
    <source>
        <dbReference type="Proteomes" id="UP000297031"/>
    </source>
</evidence>
<organism evidence="9 10">
    <name type="scientific">Muribaculum gordoncarteri</name>
    <dbReference type="NCBI Taxonomy" id="2530390"/>
    <lineage>
        <taxon>Bacteria</taxon>
        <taxon>Pseudomonadati</taxon>
        <taxon>Bacteroidota</taxon>
        <taxon>Bacteroidia</taxon>
        <taxon>Bacteroidales</taxon>
        <taxon>Muribaculaceae</taxon>
        <taxon>Muribaculum</taxon>
    </lineage>
</organism>
<feature type="domain" description="SusD-like N-terminal" evidence="8">
    <location>
        <begin position="94"/>
        <end position="239"/>
    </location>
</feature>
<name>A0A4P7VQQ8_9BACT</name>
<feature type="domain" description="RagB/SusD" evidence="7">
    <location>
        <begin position="320"/>
        <end position="603"/>
    </location>
</feature>
<sequence length="603" mass="67808">MKKTIQNIAAVVLLGSTMSLASCGDFLEKQPSNELTEDKTYGNWSMFEYFHNDTYNFLRHGALRIGNSWLDSATDLAETSYSNGGTRTSFNIGNYYAGGGADELTSTWESRYRGIRKCNRVITGIDRVPFDITKTEEENLALRRTMVAEARAFRAYFYWEMFLRYGPIPIIKEVLDPEEDMITPYTKRPTVKEYVVDFILNELKEAEPDMLPYEEAFVSTKSGRLSQPMARALASRIKLYMASPRYAAQSGITWQDAADAAKSFIEDYGANFALYQEDNIPGGTNYRNAVLRTHYTGNNHEVIFFRNDVTIGWGGISLDSPVGEGGSGGNCPSQNLVDMYDMADGSSPFAQYDLTGAPVYVNGTPTVNPASGYNDEAMWSNRDPRLEATVLHHGFAWGNSTVRPDNRINVIYGMADNPAGNANSTPTGYYMAKYIPAEILSGTHAGSAYRLWTIIRYAEILLNYAEALNEAQGPSATVFDLLDQIRHRAGITGNVADRADLQDQDALRRFIRKERTVEFAFEEHRPWDVRRWNVAVEALSRPIYGVTVTRVGNATDADYDFVPGNYKITRKVAQARVFDEKMYLYPIPEEEVWKTGLENNPGW</sequence>
<evidence type="ECO:0000313" key="9">
    <source>
        <dbReference type="EMBL" id="QCD36530.1"/>
    </source>
</evidence>
<dbReference type="InterPro" id="IPR033985">
    <property type="entry name" value="SusD-like_N"/>
</dbReference>
<dbReference type="Pfam" id="PF14322">
    <property type="entry name" value="SusD-like_3"/>
    <property type="match status" value="1"/>
</dbReference>
<dbReference type="EMBL" id="CP039393">
    <property type="protein sequence ID" value="QCD36530.1"/>
    <property type="molecule type" value="Genomic_DNA"/>
</dbReference>
<gene>
    <name evidence="9" type="ORF">E7746_11885</name>
</gene>
<feature type="signal peptide" evidence="6">
    <location>
        <begin position="1"/>
        <end position="21"/>
    </location>
</feature>
<evidence type="ECO:0000256" key="4">
    <source>
        <dbReference type="ARBA" id="ARBA00023136"/>
    </source>
</evidence>
<comment type="subcellular location">
    <subcellularLocation>
        <location evidence="1">Cell outer membrane</location>
    </subcellularLocation>
</comment>
<keyword evidence="10" id="KW-1185">Reference proteome</keyword>
<dbReference type="Proteomes" id="UP000297031">
    <property type="component" value="Chromosome"/>
</dbReference>
<feature type="chain" id="PRO_5020481967" evidence="6">
    <location>
        <begin position="22"/>
        <end position="603"/>
    </location>
</feature>
<protein>
    <submittedName>
        <fullName evidence="9">RagB/SusD family nutrient uptake outer membrane protein</fullName>
    </submittedName>
</protein>
<evidence type="ECO:0000256" key="1">
    <source>
        <dbReference type="ARBA" id="ARBA00004442"/>
    </source>
</evidence>
<keyword evidence="3 6" id="KW-0732">Signal</keyword>
<dbReference type="GO" id="GO:0009279">
    <property type="term" value="C:cell outer membrane"/>
    <property type="evidence" value="ECO:0007669"/>
    <property type="project" value="UniProtKB-SubCell"/>
</dbReference>
<dbReference type="Gene3D" id="1.25.40.390">
    <property type="match status" value="1"/>
</dbReference>
<keyword evidence="4" id="KW-0472">Membrane</keyword>
<proteinExistence type="inferred from homology"/>
<dbReference type="InterPro" id="IPR011990">
    <property type="entry name" value="TPR-like_helical_dom_sf"/>
</dbReference>
<evidence type="ECO:0000256" key="2">
    <source>
        <dbReference type="ARBA" id="ARBA00006275"/>
    </source>
</evidence>
<dbReference type="Pfam" id="PF07980">
    <property type="entry name" value="SusD_RagB"/>
    <property type="match status" value="1"/>
</dbReference>
<dbReference type="KEGG" id="mgod:E7746_11885"/>
<evidence type="ECO:0000259" key="8">
    <source>
        <dbReference type="Pfam" id="PF14322"/>
    </source>
</evidence>
<dbReference type="InterPro" id="IPR012944">
    <property type="entry name" value="SusD_RagB_dom"/>
</dbReference>
<accession>A0A4P7VQQ8</accession>
<dbReference type="OrthoDB" id="691231at2"/>
<reference evidence="9 10" key="1">
    <citation type="submission" date="2019-02" db="EMBL/GenBank/DDBJ databases">
        <title>Isolation and identification of novel species under the genus Muribaculum.</title>
        <authorList>
            <person name="Miyake S."/>
            <person name="Ding Y."/>
            <person name="Low A."/>
            <person name="Soh M."/>
            <person name="Seedorf H."/>
        </authorList>
    </citation>
    <scope>NUCLEOTIDE SEQUENCE [LARGE SCALE GENOMIC DNA]</scope>
    <source>
        <strain evidence="9 10">TLL-A4</strain>
    </source>
</reference>
<dbReference type="PROSITE" id="PS51257">
    <property type="entry name" value="PROKAR_LIPOPROTEIN"/>
    <property type="match status" value="1"/>
</dbReference>
<dbReference type="AlphaFoldDB" id="A0A4P7VQQ8"/>
<dbReference type="SUPFAM" id="SSF48452">
    <property type="entry name" value="TPR-like"/>
    <property type="match status" value="1"/>
</dbReference>